<evidence type="ECO:0000256" key="1">
    <source>
        <dbReference type="ARBA" id="ARBA00022679"/>
    </source>
</evidence>
<dbReference type="InterPro" id="IPR050426">
    <property type="entry name" value="Glycosyltransferase_28"/>
</dbReference>
<dbReference type="PANTHER" id="PTHR48050:SF13">
    <property type="entry name" value="STEROL 3-BETA-GLUCOSYLTRANSFERASE UGT80A2"/>
    <property type="match status" value="1"/>
</dbReference>
<dbReference type="EMBL" id="ML739198">
    <property type="protein sequence ID" value="KAE8350897.1"/>
    <property type="molecule type" value="Genomic_DNA"/>
</dbReference>
<dbReference type="InterPro" id="IPR010610">
    <property type="entry name" value="EryCIII-like_C"/>
</dbReference>
<dbReference type="AlphaFoldDB" id="A0A5N6YZN9"/>
<dbReference type="PANTHER" id="PTHR48050">
    <property type="entry name" value="STEROL 3-BETA-GLUCOSYLTRANSFERASE"/>
    <property type="match status" value="1"/>
</dbReference>
<accession>A0A5N6YZN9</accession>
<evidence type="ECO:0000256" key="2">
    <source>
        <dbReference type="SAM" id="SignalP"/>
    </source>
</evidence>
<evidence type="ECO:0000259" key="3">
    <source>
        <dbReference type="Pfam" id="PF06722"/>
    </source>
</evidence>
<proteinExistence type="predicted"/>
<feature type="domain" description="Erythromycin biosynthesis protein CIII-like C-terminal" evidence="3">
    <location>
        <begin position="363"/>
        <end position="448"/>
    </location>
</feature>
<name>A0A5N6YZN9_9EURO</name>
<protein>
    <recommendedName>
        <fullName evidence="3">Erythromycin biosynthesis protein CIII-like C-terminal domain-containing protein</fullName>
    </recommendedName>
</protein>
<gene>
    <name evidence="4" type="ORF">BDV28DRAFT_150494</name>
</gene>
<dbReference type="GO" id="GO:0008194">
    <property type="term" value="F:UDP-glycosyltransferase activity"/>
    <property type="evidence" value="ECO:0007669"/>
    <property type="project" value="InterPro"/>
</dbReference>
<dbReference type="CDD" id="cd03784">
    <property type="entry name" value="GT1_Gtf-like"/>
    <property type="match status" value="1"/>
</dbReference>
<keyword evidence="1" id="KW-0808">Transferase</keyword>
<dbReference type="OrthoDB" id="5835829at2759"/>
<dbReference type="Proteomes" id="UP000327118">
    <property type="component" value="Unassembled WGS sequence"/>
</dbReference>
<organism evidence="4 5">
    <name type="scientific">Aspergillus coremiiformis</name>
    <dbReference type="NCBI Taxonomy" id="138285"/>
    <lineage>
        <taxon>Eukaryota</taxon>
        <taxon>Fungi</taxon>
        <taxon>Dikarya</taxon>
        <taxon>Ascomycota</taxon>
        <taxon>Pezizomycotina</taxon>
        <taxon>Eurotiomycetes</taxon>
        <taxon>Eurotiomycetidae</taxon>
        <taxon>Eurotiales</taxon>
        <taxon>Aspergillaceae</taxon>
        <taxon>Aspergillus</taxon>
        <taxon>Aspergillus subgen. Circumdati</taxon>
    </lineage>
</organism>
<dbReference type="Gene3D" id="3.40.50.2000">
    <property type="entry name" value="Glycogen Phosphorylase B"/>
    <property type="match status" value="2"/>
</dbReference>
<keyword evidence="5" id="KW-1185">Reference proteome</keyword>
<evidence type="ECO:0000313" key="4">
    <source>
        <dbReference type="EMBL" id="KAE8350897.1"/>
    </source>
</evidence>
<dbReference type="Pfam" id="PF06722">
    <property type="entry name" value="EryCIII-like_C"/>
    <property type="match status" value="1"/>
</dbReference>
<sequence length="486" mass="54183">MARLTILFLTFSELGQAALSLAVAHEFLIRSYDVHIGSFAPLERAVSQLNARAAFLASVTNSATFHPITGIPMTEAYTWFQTSTHSFQLHGVGFRAALRTYKHIFPSLGTPWDGPQYMTIYQDCFKLIQTLQPAIVVLDPIFLQAVEACRMLKQRYIALTPNTFKELAPQPKLANLWKYPSMCSGYPFPLPWYLILPNTYLALRMSLTIMNNPRARELETYRNAHGLAGPIPSPGLHQFNTKDKTLALLPARRETEFPCFFPDSFVLCGPILRPCATIAEEDPELASWLERRPTVLVNLGSIVMYTNDDLRELMEGFRILLDKRPDIQILWKIMKGSGTVAENTTLPDDLRIVIAEGRVRVESWLAGEPICILRSGHVQCMVHHGGSNSYHEAIRAGVPQVILPVWLDTYDFALRAEWLGIGVWGSRKTAPAVNGPELGQALIRVLASAQSAAIQDKAKSIACQLGPKEGRVIACEKIISLLTESE</sequence>
<dbReference type="GO" id="GO:0016758">
    <property type="term" value="F:hexosyltransferase activity"/>
    <property type="evidence" value="ECO:0007669"/>
    <property type="project" value="UniProtKB-ARBA"/>
</dbReference>
<dbReference type="InterPro" id="IPR002213">
    <property type="entry name" value="UDP_glucos_trans"/>
</dbReference>
<keyword evidence="2" id="KW-0732">Signal</keyword>
<evidence type="ECO:0000313" key="5">
    <source>
        <dbReference type="Proteomes" id="UP000327118"/>
    </source>
</evidence>
<reference evidence="5" key="1">
    <citation type="submission" date="2019-04" db="EMBL/GenBank/DDBJ databases">
        <title>Friends and foes A comparative genomics studyof 23 Aspergillus species from section Flavi.</title>
        <authorList>
            <consortium name="DOE Joint Genome Institute"/>
            <person name="Kjaerbolling I."/>
            <person name="Vesth T."/>
            <person name="Frisvad J.C."/>
            <person name="Nybo J.L."/>
            <person name="Theobald S."/>
            <person name="Kildgaard S."/>
            <person name="Isbrandt T."/>
            <person name="Kuo A."/>
            <person name="Sato A."/>
            <person name="Lyhne E.K."/>
            <person name="Kogle M.E."/>
            <person name="Wiebenga A."/>
            <person name="Kun R.S."/>
            <person name="Lubbers R.J."/>
            <person name="Makela M.R."/>
            <person name="Barry K."/>
            <person name="Chovatia M."/>
            <person name="Clum A."/>
            <person name="Daum C."/>
            <person name="Haridas S."/>
            <person name="He G."/>
            <person name="LaButti K."/>
            <person name="Lipzen A."/>
            <person name="Mondo S."/>
            <person name="Riley R."/>
            <person name="Salamov A."/>
            <person name="Simmons B.A."/>
            <person name="Magnuson J.K."/>
            <person name="Henrissat B."/>
            <person name="Mortensen U.H."/>
            <person name="Larsen T.O."/>
            <person name="Devries R.P."/>
            <person name="Grigoriev I.V."/>
            <person name="Machida M."/>
            <person name="Baker S.E."/>
            <person name="Andersen M.R."/>
        </authorList>
    </citation>
    <scope>NUCLEOTIDE SEQUENCE [LARGE SCALE GENOMIC DNA]</scope>
    <source>
        <strain evidence="5">CBS 553.77</strain>
    </source>
</reference>
<feature type="chain" id="PRO_5024856123" description="Erythromycin biosynthesis protein CIII-like C-terminal domain-containing protein" evidence="2">
    <location>
        <begin position="18"/>
        <end position="486"/>
    </location>
</feature>
<dbReference type="SUPFAM" id="SSF53756">
    <property type="entry name" value="UDP-Glycosyltransferase/glycogen phosphorylase"/>
    <property type="match status" value="1"/>
</dbReference>
<feature type="signal peptide" evidence="2">
    <location>
        <begin position="1"/>
        <end position="17"/>
    </location>
</feature>